<sequence length="242" mass="29709">MALQYDIHSKKYPRHHIYKIQHFIEFNSKQDNYNKLTPLKIKKLFELSVLCFHAIKFLTDLEEELEIKYIDNWQDKINHINSNPKYFNIIWRNIFTNSLKTRTNNKLEDEDLELIYQLSEIGISPIFFCHLSKYVWSDKDTYCSFWLKYLQLINVKAKLYYECDKKLTNKLLAHLTYIHNIHYNMYQYLKQENTSSKYFDEFIQILECEDDDYNCLMDKLPDQRFHILPHWDYSDDINFFML</sequence>
<name>A0A1V0SGP5_9VIRU</name>
<evidence type="ECO:0000313" key="1">
    <source>
        <dbReference type="EMBL" id="ARF10892.1"/>
    </source>
</evidence>
<dbReference type="EMBL" id="KY684105">
    <property type="protein sequence ID" value="ARF10892.1"/>
    <property type="molecule type" value="Genomic_DNA"/>
</dbReference>
<proteinExistence type="predicted"/>
<organism evidence="1">
    <name type="scientific">Hokovirus HKV1</name>
    <dbReference type="NCBI Taxonomy" id="1977638"/>
    <lineage>
        <taxon>Viruses</taxon>
        <taxon>Varidnaviria</taxon>
        <taxon>Bamfordvirae</taxon>
        <taxon>Nucleocytoviricota</taxon>
        <taxon>Megaviricetes</taxon>
        <taxon>Imitervirales</taxon>
        <taxon>Mimiviridae</taxon>
        <taxon>Klosneuvirinae</taxon>
        <taxon>Hokovirus</taxon>
    </lineage>
</organism>
<reference evidence="1" key="1">
    <citation type="journal article" date="2017" name="Science">
        <title>Giant viruses with an expanded complement of translation system components.</title>
        <authorList>
            <person name="Schulz F."/>
            <person name="Yutin N."/>
            <person name="Ivanova N.N."/>
            <person name="Ortega D.R."/>
            <person name="Lee T.K."/>
            <person name="Vierheilig J."/>
            <person name="Daims H."/>
            <person name="Horn M."/>
            <person name="Wagner M."/>
            <person name="Jensen G.J."/>
            <person name="Kyrpides N.C."/>
            <person name="Koonin E.V."/>
            <person name="Woyke T."/>
        </authorList>
    </citation>
    <scope>NUCLEOTIDE SEQUENCE</scope>
    <source>
        <strain evidence="1">HKV1</strain>
    </source>
</reference>
<gene>
    <name evidence="1" type="ORF">Hokovirus_3_165</name>
</gene>
<protein>
    <submittedName>
        <fullName evidence="1">Uncharacterized protein</fullName>
    </submittedName>
</protein>
<accession>A0A1V0SGP5</accession>